<dbReference type="RefSeq" id="WP_143981205.1">
    <property type="nucleotide sequence ID" value="NZ_CP041695.1"/>
</dbReference>
<name>A0A516NLU2_9NOCA</name>
<sequence length="152" mass="17054">MIEQARQGLSQWSSDCLANAAEMSDILGADADDYVRDPVTAFGAWQTYVDDLPFEEFERSDWVTLRTDLVSYLADILVRRFGAEWDVIADDLAPRGFRYVIVVRDEHSRIRSVDLFVLVNQMVASAGSELLSVLSAALRQLGIAAILRLNTR</sequence>
<dbReference type="KEGG" id="nod:FOH10_15215"/>
<dbReference type="EMBL" id="CP041695">
    <property type="protein sequence ID" value="QDP79858.1"/>
    <property type="molecule type" value="Genomic_DNA"/>
</dbReference>
<reference evidence="1 2" key="1">
    <citation type="submission" date="2019-07" db="EMBL/GenBank/DDBJ databases">
        <title>Complete Genome Sequence and Methylome Analysis of Nocardia otitidis-caviarum NEB252.</title>
        <authorList>
            <person name="Fomenkov A."/>
            <person name="Anton B.P."/>
            <person name="Vincze T."/>
            <person name="Roberts R.J."/>
        </authorList>
    </citation>
    <scope>NUCLEOTIDE SEQUENCE [LARGE SCALE GENOMIC DNA]</scope>
    <source>
        <strain evidence="1 2">NEB252</strain>
    </source>
</reference>
<dbReference type="Proteomes" id="UP000317039">
    <property type="component" value="Chromosome"/>
</dbReference>
<evidence type="ECO:0000313" key="2">
    <source>
        <dbReference type="Proteomes" id="UP000317039"/>
    </source>
</evidence>
<protein>
    <submittedName>
        <fullName evidence="1">Uncharacterized protein</fullName>
    </submittedName>
</protein>
<evidence type="ECO:0000313" key="1">
    <source>
        <dbReference type="EMBL" id="QDP79858.1"/>
    </source>
</evidence>
<proteinExistence type="predicted"/>
<dbReference type="AlphaFoldDB" id="A0A516NLU2"/>
<gene>
    <name evidence="1" type="ORF">FOH10_15215</name>
</gene>
<dbReference type="GeneID" id="80333727"/>
<accession>A0A516NLU2</accession>
<organism evidence="1 2">
    <name type="scientific">Nocardia otitidiscaviarum</name>
    <dbReference type="NCBI Taxonomy" id="1823"/>
    <lineage>
        <taxon>Bacteria</taxon>
        <taxon>Bacillati</taxon>
        <taxon>Actinomycetota</taxon>
        <taxon>Actinomycetes</taxon>
        <taxon>Mycobacteriales</taxon>
        <taxon>Nocardiaceae</taxon>
        <taxon>Nocardia</taxon>
    </lineage>
</organism>